<keyword evidence="1" id="KW-0472">Membrane</keyword>
<name>A0ABY9TTM9_9GAMM</name>
<feature type="transmembrane region" description="Helical" evidence="1">
    <location>
        <begin position="39"/>
        <end position="59"/>
    </location>
</feature>
<dbReference type="Proteomes" id="UP001258994">
    <property type="component" value="Chromosome"/>
</dbReference>
<evidence type="ECO:0008006" key="4">
    <source>
        <dbReference type="Google" id="ProtNLM"/>
    </source>
</evidence>
<sequence>MKLAKIYLMHALIYVLIGVALGLYMAANQNHSQMVTHAHLLMLGFVMSFCYACIHKLWLNGKPSKFATSQFIFHQLGTILMVVGMGSMYGMLMHPAIAGITMGVAALFIMIAIVQMIILVKKQPQLSNA</sequence>
<gene>
    <name evidence="2" type="ORF">RGQ13_19050</name>
</gene>
<dbReference type="EMBL" id="CP134145">
    <property type="protein sequence ID" value="WNC72196.1"/>
    <property type="molecule type" value="Genomic_DNA"/>
</dbReference>
<dbReference type="RefSeq" id="WP_348391315.1">
    <property type="nucleotide sequence ID" value="NZ_CP134145.1"/>
</dbReference>
<keyword evidence="3" id="KW-1185">Reference proteome</keyword>
<keyword evidence="1" id="KW-1133">Transmembrane helix</keyword>
<evidence type="ECO:0000313" key="2">
    <source>
        <dbReference type="EMBL" id="WNC72196.1"/>
    </source>
</evidence>
<evidence type="ECO:0000256" key="1">
    <source>
        <dbReference type="SAM" id="Phobius"/>
    </source>
</evidence>
<feature type="transmembrane region" description="Helical" evidence="1">
    <location>
        <begin position="71"/>
        <end position="90"/>
    </location>
</feature>
<keyword evidence="1" id="KW-0812">Transmembrane</keyword>
<feature type="transmembrane region" description="Helical" evidence="1">
    <location>
        <begin position="7"/>
        <end position="27"/>
    </location>
</feature>
<evidence type="ECO:0000313" key="3">
    <source>
        <dbReference type="Proteomes" id="UP001258994"/>
    </source>
</evidence>
<protein>
    <recommendedName>
        <fullName evidence="4">TonB-dependent receptor</fullName>
    </recommendedName>
</protein>
<proteinExistence type="predicted"/>
<accession>A0ABY9TTM9</accession>
<organism evidence="2 3">
    <name type="scientific">Thalassotalea psychrophila</name>
    <dbReference type="NCBI Taxonomy" id="3065647"/>
    <lineage>
        <taxon>Bacteria</taxon>
        <taxon>Pseudomonadati</taxon>
        <taxon>Pseudomonadota</taxon>
        <taxon>Gammaproteobacteria</taxon>
        <taxon>Alteromonadales</taxon>
        <taxon>Colwelliaceae</taxon>
        <taxon>Thalassotalea</taxon>
    </lineage>
</organism>
<feature type="transmembrane region" description="Helical" evidence="1">
    <location>
        <begin position="96"/>
        <end position="120"/>
    </location>
</feature>
<reference evidence="3" key="1">
    <citation type="submission" date="2023-09" db="EMBL/GenBank/DDBJ databases">
        <authorList>
            <person name="Li S."/>
            <person name="Li X."/>
            <person name="Zhang C."/>
            <person name="Zhao Z."/>
        </authorList>
    </citation>
    <scope>NUCLEOTIDE SEQUENCE [LARGE SCALE GENOMIC DNA]</scope>
    <source>
        <strain evidence="3">SQ149</strain>
    </source>
</reference>